<dbReference type="GeneID" id="106079013"/>
<dbReference type="RefSeq" id="XP_055867296.1">
    <property type="nucleotide sequence ID" value="XM_056011321.1"/>
</dbReference>
<evidence type="ECO:0000313" key="2">
    <source>
        <dbReference type="Proteomes" id="UP001165740"/>
    </source>
</evidence>
<accession>A0A9W2YX09</accession>
<keyword evidence="1" id="KW-0732">Signal</keyword>
<reference evidence="3" key="1">
    <citation type="submission" date="2025-08" db="UniProtKB">
        <authorList>
            <consortium name="RefSeq"/>
        </authorList>
    </citation>
    <scope>IDENTIFICATION</scope>
</reference>
<proteinExistence type="predicted"/>
<name>A0A9W2YX09_BIOGL</name>
<evidence type="ECO:0000313" key="3">
    <source>
        <dbReference type="RefSeq" id="XP_055867296.1"/>
    </source>
</evidence>
<feature type="signal peptide" evidence="1">
    <location>
        <begin position="1"/>
        <end position="25"/>
    </location>
</feature>
<dbReference type="OrthoDB" id="10287112at2759"/>
<protein>
    <submittedName>
        <fullName evidence="3">Uncharacterized protein LOC106079013 isoform X1</fullName>
    </submittedName>
</protein>
<organism evidence="2 3">
    <name type="scientific">Biomphalaria glabrata</name>
    <name type="common">Bloodfluke planorb</name>
    <name type="synonym">Freshwater snail</name>
    <dbReference type="NCBI Taxonomy" id="6526"/>
    <lineage>
        <taxon>Eukaryota</taxon>
        <taxon>Metazoa</taxon>
        <taxon>Spiralia</taxon>
        <taxon>Lophotrochozoa</taxon>
        <taxon>Mollusca</taxon>
        <taxon>Gastropoda</taxon>
        <taxon>Heterobranchia</taxon>
        <taxon>Euthyneura</taxon>
        <taxon>Panpulmonata</taxon>
        <taxon>Hygrophila</taxon>
        <taxon>Lymnaeoidea</taxon>
        <taxon>Planorbidae</taxon>
        <taxon>Biomphalaria</taxon>
    </lineage>
</organism>
<feature type="chain" id="PRO_5040847085" evidence="1">
    <location>
        <begin position="26"/>
        <end position="271"/>
    </location>
</feature>
<dbReference type="AlphaFoldDB" id="A0A9W2YX09"/>
<keyword evidence="2" id="KW-1185">Reference proteome</keyword>
<sequence length="271" mass="30629">MYKMYIKLWVTQLFLVYYLAELCRCQQIELVENNQQDSVSQCSLGIIESIDTIALRSQVNFQNASIDWGRYAQFQLKTKSNSYKYMVGLKNECQGKQHHEVCYCESSHNEVYNIVCLLPALQAYSNARFQGSLTSILSQHKETETRLLPQIFDLSRSHIIVNDKIVRDQTCHFHVKETEPAIRACCELAPSPCKVWLYNRGRLLGVGEGCINITLDSSDAASKQFTLEYQICGERRACACSVTLDGVSSAELLARASLIIVLLGMATYGII</sequence>
<gene>
    <name evidence="3" type="primary">LOC106079013</name>
</gene>
<evidence type="ECO:0000256" key="1">
    <source>
        <dbReference type="SAM" id="SignalP"/>
    </source>
</evidence>
<dbReference type="Proteomes" id="UP001165740">
    <property type="component" value="Chromosome 14"/>
</dbReference>